<dbReference type="GO" id="GO:0016034">
    <property type="term" value="F:maleylacetoacetate isomerase activity"/>
    <property type="evidence" value="ECO:0007669"/>
    <property type="project" value="TreeGrafter"/>
</dbReference>
<dbReference type="STRING" id="947166.A0A1D1W4K4"/>
<dbReference type="InterPro" id="IPR004046">
    <property type="entry name" value="GST_C"/>
</dbReference>
<dbReference type="SUPFAM" id="SSF52833">
    <property type="entry name" value="Thioredoxin-like"/>
    <property type="match status" value="1"/>
</dbReference>
<protein>
    <recommendedName>
        <fullName evidence="6">Maleylacetoacetate isomerase</fullName>
    </recommendedName>
</protein>
<dbReference type="InterPro" id="IPR040079">
    <property type="entry name" value="Glutathione_S-Trfase"/>
</dbReference>
<dbReference type="GO" id="GO:0006749">
    <property type="term" value="P:glutathione metabolic process"/>
    <property type="evidence" value="ECO:0007669"/>
    <property type="project" value="TreeGrafter"/>
</dbReference>
<evidence type="ECO:0000256" key="1">
    <source>
        <dbReference type="ARBA" id="ARBA00010007"/>
    </source>
</evidence>
<dbReference type="Pfam" id="PF14497">
    <property type="entry name" value="GST_C_3"/>
    <property type="match status" value="1"/>
</dbReference>
<dbReference type="EMBL" id="BDGG01000013">
    <property type="protein sequence ID" value="GAV06344.1"/>
    <property type="molecule type" value="Genomic_DNA"/>
</dbReference>
<dbReference type="InterPro" id="IPR034330">
    <property type="entry name" value="GST_Zeta_C"/>
</dbReference>
<evidence type="ECO:0000259" key="3">
    <source>
        <dbReference type="PROSITE" id="PS50405"/>
    </source>
</evidence>
<dbReference type="SFLD" id="SFLDS00019">
    <property type="entry name" value="Glutathione_Transferase_(cytos"/>
    <property type="match status" value="1"/>
</dbReference>
<dbReference type="PROSITE" id="PS50404">
    <property type="entry name" value="GST_NTER"/>
    <property type="match status" value="1"/>
</dbReference>
<keyword evidence="5" id="KW-1185">Reference proteome</keyword>
<gene>
    <name evidence="4" type="primary">RvY_16353-1</name>
    <name evidence="4" type="synonym">RvY_16353.1</name>
    <name evidence="4" type="ORF">RvY_16353</name>
</gene>
<accession>A0A1D1W4K4</accession>
<dbReference type="SUPFAM" id="SSF47616">
    <property type="entry name" value="GST C-terminal domain-like"/>
    <property type="match status" value="1"/>
</dbReference>
<feature type="domain" description="GST C-terminal" evidence="3">
    <location>
        <begin position="37"/>
        <end position="159"/>
    </location>
</feature>
<organism evidence="4 5">
    <name type="scientific">Ramazzottius varieornatus</name>
    <name type="common">Water bear</name>
    <name type="synonym">Tardigrade</name>
    <dbReference type="NCBI Taxonomy" id="947166"/>
    <lineage>
        <taxon>Eukaryota</taxon>
        <taxon>Metazoa</taxon>
        <taxon>Ecdysozoa</taxon>
        <taxon>Tardigrada</taxon>
        <taxon>Eutardigrada</taxon>
        <taxon>Parachela</taxon>
        <taxon>Hypsibioidea</taxon>
        <taxon>Ramazzottiidae</taxon>
        <taxon>Ramazzottius</taxon>
    </lineage>
</organism>
<dbReference type="InterPro" id="IPR010987">
    <property type="entry name" value="Glutathione-S-Trfase_C-like"/>
</dbReference>
<evidence type="ECO:0000313" key="4">
    <source>
        <dbReference type="EMBL" id="GAV06344.1"/>
    </source>
</evidence>
<dbReference type="Proteomes" id="UP000186922">
    <property type="component" value="Unassembled WGS sequence"/>
</dbReference>
<sequence length="197" mass="22610">MQQVPAQLINKQCLTQSLAIIEYLDEVFPERPLLPKDPLQRFIVRQISETFASGIQPLQNLGCLLKVSHQKEKRIEFAAYFIRKGFDALEKLLKDTSSKYCVGDYVAMADLCLIPQAAAAERYNVSLDEYPTIQRIFLALSELQPMKKAHAFGQEDCPAEWKFEGALKSQISGRNLKHSLNHNQTYFSTFYLYDIQQ</sequence>
<dbReference type="PROSITE" id="PS50405">
    <property type="entry name" value="GST_CTER"/>
    <property type="match status" value="1"/>
</dbReference>
<dbReference type="InterPro" id="IPR004045">
    <property type="entry name" value="Glutathione_S-Trfase_N"/>
</dbReference>
<dbReference type="AlphaFoldDB" id="A0A1D1W4K4"/>
<dbReference type="Pfam" id="PF02798">
    <property type="entry name" value="GST_N"/>
    <property type="match status" value="1"/>
</dbReference>
<dbReference type="PANTHER" id="PTHR42673:SF4">
    <property type="entry name" value="MALEYLACETOACETATE ISOMERASE"/>
    <property type="match status" value="1"/>
</dbReference>
<dbReference type="OrthoDB" id="202840at2759"/>
<comment type="caution">
    <text evidence="4">The sequence shown here is derived from an EMBL/GenBank/DDBJ whole genome shotgun (WGS) entry which is preliminary data.</text>
</comment>
<dbReference type="Gene3D" id="1.20.1050.10">
    <property type="match status" value="1"/>
</dbReference>
<dbReference type="CDD" id="cd03191">
    <property type="entry name" value="GST_C_Zeta"/>
    <property type="match status" value="1"/>
</dbReference>
<name>A0A1D1W4K4_RAMVA</name>
<evidence type="ECO:0000313" key="5">
    <source>
        <dbReference type="Proteomes" id="UP000186922"/>
    </source>
</evidence>
<evidence type="ECO:0000259" key="2">
    <source>
        <dbReference type="PROSITE" id="PS50404"/>
    </source>
</evidence>
<dbReference type="GO" id="GO:0004364">
    <property type="term" value="F:glutathione transferase activity"/>
    <property type="evidence" value="ECO:0007669"/>
    <property type="project" value="TreeGrafter"/>
</dbReference>
<dbReference type="GO" id="GO:0005739">
    <property type="term" value="C:mitochondrion"/>
    <property type="evidence" value="ECO:0007669"/>
    <property type="project" value="TreeGrafter"/>
</dbReference>
<dbReference type="FunFam" id="1.20.1050.10:FF:000010">
    <property type="entry name" value="Maleylacetoacetate isomerase isoform 1"/>
    <property type="match status" value="1"/>
</dbReference>
<proteinExistence type="inferred from homology"/>
<dbReference type="InterPro" id="IPR036249">
    <property type="entry name" value="Thioredoxin-like_sf"/>
</dbReference>
<dbReference type="PANTHER" id="PTHR42673">
    <property type="entry name" value="MALEYLACETOACETATE ISOMERASE"/>
    <property type="match status" value="1"/>
</dbReference>
<evidence type="ECO:0008006" key="6">
    <source>
        <dbReference type="Google" id="ProtNLM"/>
    </source>
</evidence>
<dbReference type="GO" id="GO:0006559">
    <property type="term" value="P:L-phenylalanine catabolic process"/>
    <property type="evidence" value="ECO:0007669"/>
    <property type="project" value="TreeGrafter"/>
</dbReference>
<reference evidence="4 5" key="1">
    <citation type="journal article" date="2016" name="Nat. Commun.">
        <title>Extremotolerant tardigrade genome and improved radiotolerance of human cultured cells by tardigrade-unique protein.</title>
        <authorList>
            <person name="Hashimoto T."/>
            <person name="Horikawa D.D."/>
            <person name="Saito Y."/>
            <person name="Kuwahara H."/>
            <person name="Kozuka-Hata H."/>
            <person name="Shin-I T."/>
            <person name="Minakuchi Y."/>
            <person name="Ohishi K."/>
            <person name="Motoyama A."/>
            <person name="Aizu T."/>
            <person name="Enomoto A."/>
            <person name="Kondo K."/>
            <person name="Tanaka S."/>
            <person name="Hara Y."/>
            <person name="Koshikawa S."/>
            <person name="Sagara H."/>
            <person name="Miura T."/>
            <person name="Yokobori S."/>
            <person name="Miyagawa K."/>
            <person name="Suzuki Y."/>
            <person name="Kubo T."/>
            <person name="Oyama M."/>
            <person name="Kohara Y."/>
            <person name="Fujiyama A."/>
            <person name="Arakawa K."/>
            <person name="Katayama T."/>
            <person name="Toyoda A."/>
            <person name="Kunieda T."/>
        </authorList>
    </citation>
    <scope>NUCLEOTIDE SEQUENCE [LARGE SCALE GENOMIC DNA]</scope>
    <source>
        <strain evidence="4 5">YOKOZUNA-1</strain>
    </source>
</reference>
<comment type="similarity">
    <text evidence="1">Belongs to the GST superfamily. Zeta family.</text>
</comment>
<dbReference type="Gene3D" id="3.40.30.10">
    <property type="entry name" value="Glutaredoxin"/>
    <property type="match status" value="1"/>
</dbReference>
<dbReference type="InterPro" id="IPR036282">
    <property type="entry name" value="Glutathione-S-Trfase_C_sf"/>
</dbReference>
<feature type="domain" description="GST N-terminal" evidence="2">
    <location>
        <begin position="1"/>
        <end position="32"/>
    </location>
</feature>